<sequence length="269" mass="28610">MGVAYGARHHEGEVTMPRFSWLMLLWLVLPGASAGAGEPVEDAPQTSSDRGWFENPTRTRGLLGSTALPLHAGEGLFGQQAVFATVAEVGLSERVSLSVASAFPVYAMARLFSDIPFSLMAGLKVSRPLSDKLHLAFGVQGGSFDTDLYLLDTINAVGAYGILTYGTGDAHVSLTVQPFVAWGSFHSGSVMVLPMLGGFVRLGEHWGLAGEVALSPINGISGAFGFATAGARFMGQHWSLDLGLLAEQQWKDTDKPSVLPGGSFLFHWR</sequence>
<keyword evidence="2" id="KW-1185">Reference proteome</keyword>
<evidence type="ECO:0000313" key="2">
    <source>
        <dbReference type="Proteomes" id="UP000268094"/>
    </source>
</evidence>
<protein>
    <recommendedName>
        <fullName evidence="3">YjbH domain-containing protein</fullName>
    </recommendedName>
</protein>
<evidence type="ECO:0000313" key="1">
    <source>
        <dbReference type="EMBL" id="RKG92848.1"/>
    </source>
</evidence>
<gene>
    <name evidence="1" type="ORF">D7V88_04595</name>
</gene>
<accession>A0A3A8JCS6</accession>
<comment type="caution">
    <text evidence="1">The sequence shown here is derived from an EMBL/GenBank/DDBJ whole genome shotgun (WGS) entry which is preliminary data.</text>
</comment>
<evidence type="ECO:0008006" key="3">
    <source>
        <dbReference type="Google" id="ProtNLM"/>
    </source>
</evidence>
<name>A0A3A8JCS6_9BACT</name>
<dbReference type="OrthoDB" id="5507622at2"/>
<dbReference type="Proteomes" id="UP000268094">
    <property type="component" value="Unassembled WGS sequence"/>
</dbReference>
<proteinExistence type="predicted"/>
<reference evidence="2" key="1">
    <citation type="submission" date="2018-09" db="EMBL/GenBank/DDBJ databases">
        <authorList>
            <person name="Livingstone P.G."/>
            <person name="Whitworth D.E."/>
        </authorList>
    </citation>
    <scope>NUCLEOTIDE SEQUENCE [LARGE SCALE GENOMIC DNA]</scope>
    <source>
        <strain evidence="2">CA054A</strain>
    </source>
</reference>
<dbReference type="EMBL" id="RAVZ01000018">
    <property type="protein sequence ID" value="RKG92848.1"/>
    <property type="molecule type" value="Genomic_DNA"/>
</dbReference>
<organism evidence="1 2">
    <name type="scientific">Corallococcus terminator</name>
    <dbReference type="NCBI Taxonomy" id="2316733"/>
    <lineage>
        <taxon>Bacteria</taxon>
        <taxon>Pseudomonadati</taxon>
        <taxon>Myxococcota</taxon>
        <taxon>Myxococcia</taxon>
        <taxon>Myxococcales</taxon>
        <taxon>Cystobacterineae</taxon>
        <taxon>Myxococcaceae</taxon>
        <taxon>Corallococcus</taxon>
    </lineage>
</organism>
<dbReference type="AlphaFoldDB" id="A0A3A8JCS6"/>